<name>A0A380MWN8_9GAMM</name>
<dbReference type="RefSeq" id="WP_072576223.1">
    <property type="nucleotide sequence ID" value="NZ_LWHB01000057.1"/>
</dbReference>
<keyword evidence="3" id="KW-1185">Reference proteome</keyword>
<evidence type="ECO:0000313" key="2">
    <source>
        <dbReference type="EMBL" id="SUO96698.1"/>
    </source>
</evidence>
<gene>
    <name evidence="2" type="ORF">NCTC13337_01977</name>
</gene>
<sequence>MKKIILAISIGLLSSIAVSGTFDTGIKTRYGELAVKDNGTVIWQGKKIVTNKMLGLPKDTFAWTDEARLYQVGESDVQVISYSLRNKDIRLVLVSIHPDKKAVVIKDKQLNSYTNDFSYFTDDNKLLIFKEKNMWIFDGNTIKKEKIVTKGKVIPVDFCARLYSLSTEYQQYEYSDNRIMGSDGYSDFVYERIQKYKGFNKKKFTELVKNGKTLPFSQFKTDICSIKKS</sequence>
<dbReference type="EMBL" id="UHIC01000001">
    <property type="protein sequence ID" value="SUO96698.1"/>
    <property type="molecule type" value="Genomic_DNA"/>
</dbReference>
<accession>A0A380MWN8</accession>
<dbReference type="AlphaFoldDB" id="A0A380MWN8"/>
<evidence type="ECO:0000256" key="1">
    <source>
        <dbReference type="SAM" id="SignalP"/>
    </source>
</evidence>
<keyword evidence="1" id="KW-0732">Signal</keyword>
<proteinExistence type="predicted"/>
<feature type="signal peptide" evidence="1">
    <location>
        <begin position="1"/>
        <end position="19"/>
    </location>
</feature>
<organism evidence="2 3">
    <name type="scientific">Suttonella ornithocola</name>
    <dbReference type="NCBI Taxonomy" id="279832"/>
    <lineage>
        <taxon>Bacteria</taxon>
        <taxon>Pseudomonadati</taxon>
        <taxon>Pseudomonadota</taxon>
        <taxon>Gammaproteobacteria</taxon>
        <taxon>Cardiobacteriales</taxon>
        <taxon>Cardiobacteriaceae</taxon>
        <taxon>Suttonella</taxon>
    </lineage>
</organism>
<dbReference type="Proteomes" id="UP000254601">
    <property type="component" value="Unassembled WGS sequence"/>
</dbReference>
<reference evidence="2 3" key="1">
    <citation type="submission" date="2018-06" db="EMBL/GenBank/DDBJ databases">
        <authorList>
            <consortium name="Pathogen Informatics"/>
            <person name="Doyle S."/>
        </authorList>
    </citation>
    <scope>NUCLEOTIDE SEQUENCE [LARGE SCALE GENOMIC DNA]</scope>
    <source>
        <strain evidence="2 3">NCTC13337</strain>
    </source>
</reference>
<protein>
    <submittedName>
        <fullName evidence="2">Uncharacterized protein</fullName>
    </submittedName>
</protein>
<feature type="chain" id="PRO_5016970645" evidence="1">
    <location>
        <begin position="20"/>
        <end position="229"/>
    </location>
</feature>
<evidence type="ECO:0000313" key="3">
    <source>
        <dbReference type="Proteomes" id="UP000254601"/>
    </source>
</evidence>